<comment type="caution">
    <text evidence="12">The sequence shown here is derived from an EMBL/GenBank/DDBJ whole genome shotgun (WGS) entry which is preliminary data.</text>
</comment>
<dbReference type="GO" id="GO:0009427">
    <property type="term" value="C:bacterial-type flagellum basal body, distal rod, L ring"/>
    <property type="evidence" value="ECO:0007669"/>
    <property type="project" value="InterPro"/>
</dbReference>
<dbReference type="PRINTS" id="PR01008">
    <property type="entry name" value="FLGLRINGFLGH"/>
</dbReference>
<dbReference type="PANTHER" id="PTHR34933:SF1">
    <property type="entry name" value="FLAGELLAR L-RING PROTEIN"/>
    <property type="match status" value="1"/>
</dbReference>
<keyword evidence="9 11" id="KW-0998">Cell outer membrane</keyword>
<dbReference type="STRING" id="197479.BFW38_12220"/>
<evidence type="ECO:0000256" key="2">
    <source>
        <dbReference type="ARBA" id="ARBA00004635"/>
    </source>
</evidence>
<comment type="similarity">
    <text evidence="3 11">Belongs to the FlgH family.</text>
</comment>
<protein>
    <recommendedName>
        <fullName evidence="11">Flagellar L-ring protein</fullName>
    </recommendedName>
    <alternativeName>
        <fullName evidence="11">Basal body L-ring protein</fullName>
    </alternativeName>
</protein>
<dbReference type="AlphaFoldDB" id="A0A1E2VAY3"/>
<accession>A0A1E2VAY3</accession>
<evidence type="ECO:0000256" key="8">
    <source>
        <dbReference type="ARBA" id="ARBA00023143"/>
    </source>
</evidence>
<evidence type="ECO:0000256" key="11">
    <source>
        <dbReference type="HAMAP-Rule" id="MF_00415"/>
    </source>
</evidence>
<keyword evidence="12" id="KW-0282">Flagellum</keyword>
<reference evidence="12 13" key="1">
    <citation type="submission" date="2016-08" db="EMBL/GenBank/DDBJ databases">
        <authorList>
            <person name="Seilhamer J.J."/>
        </authorList>
    </citation>
    <scope>NUCLEOTIDE SEQUENCE [LARGE SCALE GENOMIC DNA]</scope>
    <source>
        <strain evidence="12 13">PH27A</strain>
    </source>
</reference>
<evidence type="ECO:0000256" key="1">
    <source>
        <dbReference type="ARBA" id="ARBA00002591"/>
    </source>
</evidence>
<dbReference type="HAMAP" id="MF_00415">
    <property type="entry name" value="FlgH"/>
    <property type="match status" value="1"/>
</dbReference>
<comment type="subunit">
    <text evidence="4 11">The basal body constitutes a major portion of the flagellar organelle and consists of four rings (L,P,S, and M) mounted on a central rod.</text>
</comment>
<evidence type="ECO:0000256" key="3">
    <source>
        <dbReference type="ARBA" id="ARBA00006929"/>
    </source>
</evidence>
<sequence length="222" mass="24408">MRWLKLSLICSVFGLTACVGSEPVVEAGDPYYAPVQPSSMEPPPPADGSLYQQQYSQQLFGDRKAYRVGDVITIVLQEQTSSTKSAKTDIKRESNIDLPTPTVFGRTRMNLGTSFDGSSDFKGDSSADQSNSLTGQITVTVHQVLPNGNLQVRGEKWLNLNQGSEFIRVSGIVRPDDIQPNNTVASRHLADARLTYSGTGDLADSNKQGWLTRFFNSGWWPF</sequence>
<dbReference type="GO" id="GO:0009279">
    <property type="term" value="C:cell outer membrane"/>
    <property type="evidence" value="ECO:0007669"/>
    <property type="project" value="UniProtKB-SubCell"/>
</dbReference>
<evidence type="ECO:0000313" key="12">
    <source>
        <dbReference type="EMBL" id="ODC04178.1"/>
    </source>
</evidence>
<evidence type="ECO:0000256" key="7">
    <source>
        <dbReference type="ARBA" id="ARBA00023139"/>
    </source>
</evidence>
<evidence type="ECO:0000313" key="13">
    <source>
        <dbReference type="Proteomes" id="UP000094291"/>
    </source>
</evidence>
<evidence type="ECO:0000256" key="6">
    <source>
        <dbReference type="ARBA" id="ARBA00023136"/>
    </source>
</evidence>
<dbReference type="PROSITE" id="PS51257">
    <property type="entry name" value="PROKAR_LIPOPROTEIN"/>
    <property type="match status" value="1"/>
</dbReference>
<dbReference type="InterPro" id="IPR000527">
    <property type="entry name" value="Flag_Lring"/>
</dbReference>
<evidence type="ECO:0000256" key="4">
    <source>
        <dbReference type="ARBA" id="ARBA00011439"/>
    </source>
</evidence>
<gene>
    <name evidence="11" type="primary">flgH</name>
    <name evidence="12" type="ORF">BFW38_12220</name>
</gene>
<evidence type="ECO:0000256" key="10">
    <source>
        <dbReference type="ARBA" id="ARBA00023288"/>
    </source>
</evidence>
<dbReference type="Pfam" id="PF02107">
    <property type="entry name" value="FlgH"/>
    <property type="match status" value="1"/>
</dbReference>
<keyword evidence="6 11" id="KW-0472">Membrane</keyword>
<keyword evidence="12" id="KW-0966">Cell projection</keyword>
<keyword evidence="13" id="KW-1185">Reference proteome</keyword>
<keyword evidence="5 11" id="KW-0732">Signal</keyword>
<dbReference type="RefSeq" id="WP_068999082.1">
    <property type="nucleotide sequence ID" value="NZ_MDTQ01000001.1"/>
</dbReference>
<organism evidence="12 13">
    <name type="scientific">Terasakiispira papahanaumokuakeensis</name>
    <dbReference type="NCBI Taxonomy" id="197479"/>
    <lineage>
        <taxon>Bacteria</taxon>
        <taxon>Pseudomonadati</taxon>
        <taxon>Pseudomonadota</taxon>
        <taxon>Gammaproteobacteria</taxon>
        <taxon>Oceanospirillales</taxon>
        <taxon>Terasakiispira</taxon>
    </lineage>
</organism>
<dbReference type="NCBIfam" id="NF001304">
    <property type="entry name" value="PRK00249.1-4"/>
    <property type="match status" value="1"/>
</dbReference>
<keyword evidence="10 11" id="KW-0449">Lipoprotein</keyword>
<comment type="subcellular location">
    <subcellularLocation>
        <location evidence="11">Cell outer membrane</location>
        <topology evidence="11">Lipid-anchor</topology>
    </subcellularLocation>
    <subcellularLocation>
        <location evidence="11">Bacterial flagellum basal body</location>
    </subcellularLocation>
    <subcellularLocation>
        <location evidence="2">Membrane</location>
        <topology evidence="2">Lipid-anchor</topology>
    </subcellularLocation>
</comment>
<dbReference type="GO" id="GO:0003774">
    <property type="term" value="F:cytoskeletal motor activity"/>
    <property type="evidence" value="ECO:0007669"/>
    <property type="project" value="InterPro"/>
</dbReference>
<keyword evidence="7" id="KW-0564">Palmitate</keyword>
<evidence type="ECO:0000256" key="9">
    <source>
        <dbReference type="ARBA" id="ARBA00023237"/>
    </source>
</evidence>
<dbReference type="OrthoDB" id="9789463at2"/>
<keyword evidence="8 11" id="KW-0975">Bacterial flagellum</keyword>
<dbReference type="GO" id="GO:0071973">
    <property type="term" value="P:bacterial-type flagellum-dependent cell motility"/>
    <property type="evidence" value="ECO:0007669"/>
    <property type="project" value="InterPro"/>
</dbReference>
<proteinExistence type="inferred from homology"/>
<name>A0A1E2VAY3_9GAMM</name>
<dbReference type="PANTHER" id="PTHR34933">
    <property type="entry name" value="FLAGELLAR L-RING PROTEIN"/>
    <property type="match status" value="1"/>
</dbReference>
<dbReference type="EMBL" id="MDTQ01000001">
    <property type="protein sequence ID" value="ODC04178.1"/>
    <property type="molecule type" value="Genomic_DNA"/>
</dbReference>
<comment type="function">
    <text evidence="1 11">Assembles around the rod to form the L-ring and probably protects the motor/basal body from shearing forces during rotation.</text>
</comment>
<keyword evidence="12" id="KW-0969">Cilium</keyword>
<evidence type="ECO:0000256" key="5">
    <source>
        <dbReference type="ARBA" id="ARBA00022729"/>
    </source>
</evidence>
<dbReference type="Proteomes" id="UP000094291">
    <property type="component" value="Unassembled WGS sequence"/>
</dbReference>